<evidence type="ECO:0000256" key="1">
    <source>
        <dbReference type="SAM" id="MobiDB-lite"/>
    </source>
</evidence>
<organism evidence="3 4">
    <name type="scientific">Terasakiispira papahanaumokuakeensis</name>
    <dbReference type="NCBI Taxonomy" id="197479"/>
    <lineage>
        <taxon>Bacteria</taxon>
        <taxon>Pseudomonadati</taxon>
        <taxon>Pseudomonadota</taxon>
        <taxon>Gammaproteobacteria</taxon>
        <taxon>Oceanospirillales</taxon>
        <taxon>Terasakiispira</taxon>
    </lineage>
</organism>
<proteinExistence type="predicted"/>
<comment type="caution">
    <text evidence="3">The sequence shown here is derived from an EMBL/GenBank/DDBJ whole genome shotgun (WGS) entry which is preliminary data.</text>
</comment>
<dbReference type="AlphaFoldDB" id="A0A1E2V7K8"/>
<dbReference type="STRING" id="197479.BFW38_04720"/>
<dbReference type="EMBL" id="MDTQ01000001">
    <property type="protein sequence ID" value="ODC02954.1"/>
    <property type="molecule type" value="Genomic_DNA"/>
</dbReference>
<dbReference type="Pfam" id="PF10972">
    <property type="entry name" value="CsiV"/>
    <property type="match status" value="1"/>
</dbReference>
<feature type="region of interest" description="Disordered" evidence="1">
    <location>
        <begin position="60"/>
        <end position="82"/>
    </location>
</feature>
<feature type="chain" id="PRO_5009119620" description="Peptidoglycan-binding protein CsiV" evidence="2">
    <location>
        <begin position="39"/>
        <end position="246"/>
    </location>
</feature>
<gene>
    <name evidence="3" type="ORF">BFW38_04720</name>
</gene>
<evidence type="ECO:0000256" key="2">
    <source>
        <dbReference type="SAM" id="SignalP"/>
    </source>
</evidence>
<dbReference type="Proteomes" id="UP000094291">
    <property type="component" value="Unassembled WGS sequence"/>
</dbReference>
<keyword evidence="2" id="KW-0732">Signal</keyword>
<evidence type="ECO:0008006" key="5">
    <source>
        <dbReference type="Google" id="ProtNLM"/>
    </source>
</evidence>
<name>A0A1E2V7K8_9GAMM</name>
<dbReference type="RefSeq" id="WP_068997349.1">
    <property type="nucleotide sequence ID" value="NZ_MDTQ01000001.1"/>
</dbReference>
<dbReference type="InterPro" id="IPR021241">
    <property type="entry name" value="CsiV"/>
</dbReference>
<sequence>MKLLHKFNSITFRRQARVWRCLTLSLCLSLLPATQVNAAENPNERDYTVELLIFTQTPAAGTTEAPGKPWQPQLPQTQGKDSSVPAYIVGDASAWQQMTDQHLPRYAPVRPGFSYEARKLERSGKHRILFHEAWKMHVVGRDRSIPILFQGGDQYGSRPELQGKIQVSVGRYLHVNLDAYLTQFQKVDHEGDQLPTAADAQAAGPQPLFRAVSSAHLQQTRRMRSNEIHYIDSPYFGAMIRIQRAE</sequence>
<protein>
    <recommendedName>
        <fullName evidence="5">Peptidoglycan-binding protein CsiV</fullName>
    </recommendedName>
</protein>
<feature type="signal peptide" evidence="2">
    <location>
        <begin position="1"/>
        <end position="38"/>
    </location>
</feature>
<dbReference type="OrthoDB" id="5566524at2"/>
<keyword evidence="4" id="KW-1185">Reference proteome</keyword>
<evidence type="ECO:0000313" key="3">
    <source>
        <dbReference type="EMBL" id="ODC02954.1"/>
    </source>
</evidence>
<reference evidence="3 4" key="1">
    <citation type="submission" date="2016-08" db="EMBL/GenBank/DDBJ databases">
        <authorList>
            <person name="Seilhamer J.J."/>
        </authorList>
    </citation>
    <scope>NUCLEOTIDE SEQUENCE [LARGE SCALE GENOMIC DNA]</scope>
    <source>
        <strain evidence="3 4">PH27A</strain>
    </source>
</reference>
<accession>A0A1E2V7K8</accession>
<evidence type="ECO:0000313" key="4">
    <source>
        <dbReference type="Proteomes" id="UP000094291"/>
    </source>
</evidence>